<feature type="transmembrane region" description="Helical" evidence="1">
    <location>
        <begin position="382"/>
        <end position="400"/>
    </location>
</feature>
<dbReference type="EMBL" id="MN738913">
    <property type="protein sequence ID" value="QHT30858.1"/>
    <property type="molecule type" value="Genomic_DNA"/>
</dbReference>
<reference evidence="2" key="1">
    <citation type="journal article" date="2020" name="Nature">
        <title>Giant virus diversity and host interactions through global metagenomics.</title>
        <authorList>
            <person name="Schulz F."/>
            <person name="Roux S."/>
            <person name="Paez-Espino D."/>
            <person name="Jungbluth S."/>
            <person name="Walsh D.A."/>
            <person name="Denef V.J."/>
            <person name="McMahon K.D."/>
            <person name="Konstantinidis K.T."/>
            <person name="Eloe-Fadrosh E.A."/>
            <person name="Kyrpides N.C."/>
            <person name="Woyke T."/>
        </authorList>
    </citation>
    <scope>NUCLEOTIDE SEQUENCE</scope>
    <source>
        <strain evidence="2">GVMAG-M-3300009151-50</strain>
    </source>
</reference>
<evidence type="ECO:0000256" key="1">
    <source>
        <dbReference type="SAM" id="Phobius"/>
    </source>
</evidence>
<keyword evidence="1" id="KW-1133">Transmembrane helix</keyword>
<proteinExistence type="predicted"/>
<keyword evidence="1" id="KW-0812">Transmembrane</keyword>
<feature type="transmembrane region" description="Helical" evidence="1">
    <location>
        <begin position="357"/>
        <end position="376"/>
    </location>
</feature>
<keyword evidence="1" id="KW-0472">Membrane</keyword>
<evidence type="ECO:0000313" key="2">
    <source>
        <dbReference type="EMBL" id="QHT30858.1"/>
    </source>
</evidence>
<sequence length="404" mass="44159">MATFQSEYETSTNAIDSIVTTQLSSVLNWLNVPGTLVKASSSAAGFVWGFDNTRGGVWTCQLPCTGNWSNVDLSQYQVSSVLDLTTDETNVYILYTNDAGVTSLLVTPASNQGTRTTLLVPFSATTIFSTHTYIWAQDASNNKQRCPKPCTMSNWQTATDTSVTITSSDDTTLYGKDSTGQAMQTNETLQAPWQPIGDVNGTIYGKGSDGTLYGINSEQNAFQYDGKITPLYTNGLNPTNLSVDSQANQLWMTTDSPGDSGNLFTRSQKPDYSTIMNAVSPLDRTRDKIVDSVETRYQRQTDVMTVNKQVEDVVTFFKKMFNIDGDTGKKANSQVGHLNENIRQSQKELDQIKNIEPLLLGVIVLLLALTLLYLITSSILGSFVHIVAIGIIGIGIMNFSTSNK</sequence>
<protein>
    <submittedName>
        <fullName evidence="2">Uncharacterized protein</fullName>
    </submittedName>
</protein>
<dbReference type="AlphaFoldDB" id="A0A6C0EPG0"/>
<name>A0A6C0EPG0_9ZZZZ</name>
<accession>A0A6C0EPG0</accession>
<organism evidence="2">
    <name type="scientific">viral metagenome</name>
    <dbReference type="NCBI Taxonomy" id="1070528"/>
    <lineage>
        <taxon>unclassified sequences</taxon>
        <taxon>metagenomes</taxon>
        <taxon>organismal metagenomes</taxon>
    </lineage>
</organism>